<feature type="signal peptide" evidence="1">
    <location>
        <begin position="1"/>
        <end position="30"/>
    </location>
</feature>
<reference evidence="2" key="1">
    <citation type="submission" date="2022-08" db="EMBL/GenBank/DDBJ databases">
        <authorList>
            <consortium name="DOE Joint Genome Institute"/>
            <person name="Min B."/>
            <person name="Riley R."/>
            <person name="Sierra-Patev S."/>
            <person name="Naranjo-Ortiz M."/>
            <person name="Looney B."/>
            <person name="Konkel Z."/>
            <person name="Slot J.C."/>
            <person name="Sakamoto Y."/>
            <person name="Steenwyk J.L."/>
            <person name="Rokas A."/>
            <person name="Carro J."/>
            <person name="Camarero S."/>
            <person name="Ferreira P."/>
            <person name="Molpeceres G."/>
            <person name="Ruiz-Duenas F.J."/>
            <person name="Serrano A."/>
            <person name="Henrissat B."/>
            <person name="Drula E."/>
            <person name="Hughes K.W."/>
            <person name="Mata J.L."/>
            <person name="Ishikawa N.K."/>
            <person name="Vargas-Isla R."/>
            <person name="Ushijima S."/>
            <person name="Smith C.A."/>
            <person name="Ahrendt S."/>
            <person name="Andreopoulos W."/>
            <person name="He G."/>
            <person name="Labutti K."/>
            <person name="Lipzen A."/>
            <person name="Ng V."/>
            <person name="Sandor L."/>
            <person name="Barry K."/>
            <person name="Martinez A.T."/>
            <person name="Xiao Y."/>
            <person name="Gibbons J.G."/>
            <person name="Terashima K."/>
            <person name="Hibbett D.S."/>
            <person name="Grigoriev I.V."/>
        </authorList>
    </citation>
    <scope>NUCLEOTIDE SEQUENCE</scope>
    <source>
        <strain evidence="2">Sp2 HRB7682 ss15</strain>
    </source>
</reference>
<name>A0A9W9A217_9AGAR</name>
<feature type="chain" id="PRO_5040897064" evidence="1">
    <location>
        <begin position="31"/>
        <end position="168"/>
    </location>
</feature>
<organism evidence="2 3">
    <name type="scientific">Lentinula lateritia</name>
    <dbReference type="NCBI Taxonomy" id="40482"/>
    <lineage>
        <taxon>Eukaryota</taxon>
        <taxon>Fungi</taxon>
        <taxon>Dikarya</taxon>
        <taxon>Basidiomycota</taxon>
        <taxon>Agaricomycotina</taxon>
        <taxon>Agaricomycetes</taxon>
        <taxon>Agaricomycetidae</taxon>
        <taxon>Agaricales</taxon>
        <taxon>Marasmiineae</taxon>
        <taxon>Omphalotaceae</taxon>
        <taxon>Lentinula</taxon>
    </lineage>
</organism>
<reference evidence="2" key="2">
    <citation type="journal article" date="2023" name="Proc. Natl. Acad. Sci. U.S.A.">
        <title>A global phylogenomic analysis of the shiitake genus Lentinula.</title>
        <authorList>
            <person name="Sierra-Patev S."/>
            <person name="Min B."/>
            <person name="Naranjo-Ortiz M."/>
            <person name="Looney B."/>
            <person name="Konkel Z."/>
            <person name="Slot J.C."/>
            <person name="Sakamoto Y."/>
            <person name="Steenwyk J.L."/>
            <person name="Rokas A."/>
            <person name="Carro J."/>
            <person name="Camarero S."/>
            <person name="Ferreira P."/>
            <person name="Molpeceres G."/>
            <person name="Ruiz-Duenas F.J."/>
            <person name="Serrano A."/>
            <person name="Henrissat B."/>
            <person name="Drula E."/>
            <person name="Hughes K.W."/>
            <person name="Mata J.L."/>
            <person name="Ishikawa N.K."/>
            <person name="Vargas-Isla R."/>
            <person name="Ushijima S."/>
            <person name="Smith C.A."/>
            <person name="Donoghue J."/>
            <person name="Ahrendt S."/>
            <person name="Andreopoulos W."/>
            <person name="He G."/>
            <person name="LaButti K."/>
            <person name="Lipzen A."/>
            <person name="Ng V."/>
            <person name="Riley R."/>
            <person name="Sandor L."/>
            <person name="Barry K."/>
            <person name="Martinez A.T."/>
            <person name="Xiao Y."/>
            <person name="Gibbons J.G."/>
            <person name="Terashima K."/>
            <person name="Grigoriev I.V."/>
            <person name="Hibbett D."/>
        </authorList>
    </citation>
    <scope>NUCLEOTIDE SEQUENCE</scope>
    <source>
        <strain evidence="2">Sp2 HRB7682 ss15</strain>
    </source>
</reference>
<keyword evidence="1" id="KW-0732">Signal</keyword>
<dbReference type="Proteomes" id="UP001150238">
    <property type="component" value="Unassembled WGS sequence"/>
</dbReference>
<accession>A0A9W9A217</accession>
<evidence type="ECO:0000313" key="3">
    <source>
        <dbReference type="Proteomes" id="UP001150238"/>
    </source>
</evidence>
<proteinExistence type="predicted"/>
<protein>
    <submittedName>
        <fullName evidence="2">Uncharacterized protein</fullName>
    </submittedName>
</protein>
<evidence type="ECO:0000313" key="2">
    <source>
        <dbReference type="EMBL" id="KAJ4472613.1"/>
    </source>
</evidence>
<evidence type="ECO:0000256" key="1">
    <source>
        <dbReference type="SAM" id="SignalP"/>
    </source>
</evidence>
<comment type="caution">
    <text evidence="2">The sequence shown here is derived from an EMBL/GenBank/DDBJ whole genome shotgun (WGS) entry which is preliminary data.</text>
</comment>
<sequence>MFSHHSRTSLRFKLSVIFVFGLVCAAFAAAMPLPSDTPVSVFVPRSDVNATAIPVHELKAVRVTVTFLKNTRSATQEPLFRDQVSAKLQKYLDVVAEDLGFMASITDCKGVPYLRNGLVRFKMTGSGSYRGQMGVTASTAEDIDVENLTTLQLKRTDGESKGRVVTFG</sequence>
<gene>
    <name evidence="2" type="ORF">C8J55DRAFT_491247</name>
</gene>
<dbReference type="EMBL" id="JANVFS010000027">
    <property type="protein sequence ID" value="KAJ4472613.1"/>
    <property type="molecule type" value="Genomic_DNA"/>
</dbReference>
<dbReference type="AlphaFoldDB" id="A0A9W9A217"/>